<keyword evidence="3" id="KW-0949">S-adenosyl-L-methionine</keyword>
<comment type="caution">
    <text evidence="5">The sequence shown here is derived from an EMBL/GenBank/DDBJ whole genome shotgun (WGS) entry which is preliminary data.</text>
</comment>
<dbReference type="EMBL" id="JAESVG020000007">
    <property type="protein sequence ID" value="KAG8626137.1"/>
    <property type="molecule type" value="Genomic_DNA"/>
</dbReference>
<keyword evidence="1" id="KW-0489">Methyltransferase</keyword>
<dbReference type="InterPro" id="IPR001077">
    <property type="entry name" value="COMT_C"/>
</dbReference>
<dbReference type="PANTHER" id="PTHR43712:SF5">
    <property type="entry name" value="O-METHYLTRANSFERASE ASQN-RELATED"/>
    <property type="match status" value="1"/>
</dbReference>
<dbReference type="Gene3D" id="3.40.50.150">
    <property type="entry name" value="Vaccinia Virus protein VP39"/>
    <property type="match status" value="1"/>
</dbReference>
<sequence length="529" mass="59838">MSTLKDYSDNIASSVHVVEKYLAEKNLPQPSYDVTSPKEFPADAPPEVQQARINIIEQARELYQLAQYPNESAVTFLEYGMMEAGCLRALHELGVFDAIPQEPGSFISLTELAKVTKLENLIDPLDRMVGRLRVSGILREPKPGHIAHTSISINYAAGQPFNSEIGWFTSIGLKSMALMSDQMQAFRDTVPIRSNSAFNLAFNTPLHFMEWMTHHPVREKQFCDVMDSFFRTPPFSMRHIVAAYPWSTLGPAHLVDVGGNAGLVSIELAKAAPQMRFTVQDQPSPVALGRSTLPPEFADRITFETHDFFTPNPQNAPDFFLLRHILHDWPDAEAGKIVKHMAAQMGPHTKLLIYDSVHQKLRGSTTRHQTPRRLHDVQPGVHHHRADRNDQVRVVYGEITRCVVERSERFRLKQSHCQPRASPRVVATSTAQSCSQRERLRIHGMYGLFRRRNLTPFIGHEGVHECDIDASSIVPEYRWSSVWQPCEDACISQILAPRSARIHAATQPRLIVYGTLVDRRSTPTLHWIA</sequence>
<dbReference type="InterPro" id="IPR036390">
    <property type="entry name" value="WH_DNA-bd_sf"/>
</dbReference>
<organism evidence="5 6">
    <name type="scientific">Elsinoe batatas</name>
    <dbReference type="NCBI Taxonomy" id="2601811"/>
    <lineage>
        <taxon>Eukaryota</taxon>
        <taxon>Fungi</taxon>
        <taxon>Dikarya</taxon>
        <taxon>Ascomycota</taxon>
        <taxon>Pezizomycotina</taxon>
        <taxon>Dothideomycetes</taxon>
        <taxon>Dothideomycetidae</taxon>
        <taxon>Myriangiales</taxon>
        <taxon>Elsinoaceae</taxon>
        <taxon>Elsinoe</taxon>
    </lineage>
</organism>
<evidence type="ECO:0000256" key="3">
    <source>
        <dbReference type="ARBA" id="ARBA00022691"/>
    </source>
</evidence>
<name>A0A8K0KZ83_9PEZI</name>
<feature type="domain" description="O-methyltransferase C-terminal" evidence="4">
    <location>
        <begin position="195"/>
        <end position="368"/>
    </location>
</feature>
<accession>A0A8K0KZ83</accession>
<dbReference type="AlphaFoldDB" id="A0A8K0KZ83"/>
<dbReference type="PROSITE" id="PS51683">
    <property type="entry name" value="SAM_OMT_II"/>
    <property type="match status" value="1"/>
</dbReference>
<dbReference type="Proteomes" id="UP000809789">
    <property type="component" value="Unassembled WGS sequence"/>
</dbReference>
<proteinExistence type="predicted"/>
<dbReference type="GO" id="GO:0032259">
    <property type="term" value="P:methylation"/>
    <property type="evidence" value="ECO:0007669"/>
    <property type="project" value="UniProtKB-KW"/>
</dbReference>
<evidence type="ECO:0000313" key="5">
    <source>
        <dbReference type="EMBL" id="KAG8626137.1"/>
    </source>
</evidence>
<dbReference type="OrthoDB" id="1606438at2759"/>
<dbReference type="SUPFAM" id="SSF53335">
    <property type="entry name" value="S-adenosyl-L-methionine-dependent methyltransferases"/>
    <property type="match status" value="1"/>
</dbReference>
<dbReference type="SUPFAM" id="SSF46785">
    <property type="entry name" value="Winged helix' DNA-binding domain"/>
    <property type="match status" value="1"/>
</dbReference>
<dbReference type="InterPro" id="IPR029063">
    <property type="entry name" value="SAM-dependent_MTases_sf"/>
</dbReference>
<evidence type="ECO:0000259" key="4">
    <source>
        <dbReference type="Pfam" id="PF00891"/>
    </source>
</evidence>
<gene>
    <name evidence="5" type="ORF">KVT40_006538</name>
</gene>
<reference evidence="5" key="1">
    <citation type="submission" date="2021-07" db="EMBL/GenBank/DDBJ databases">
        <title>Elsinoe batatas strain:CRI-CJ2 Genome sequencing and assembly.</title>
        <authorList>
            <person name="Huang L."/>
        </authorList>
    </citation>
    <scope>NUCLEOTIDE SEQUENCE</scope>
    <source>
        <strain evidence="5">CRI-CJ2</strain>
    </source>
</reference>
<dbReference type="PANTHER" id="PTHR43712">
    <property type="entry name" value="PUTATIVE (AFU_ORTHOLOGUE AFUA_4G14580)-RELATED"/>
    <property type="match status" value="1"/>
</dbReference>
<dbReference type="InterPro" id="IPR016461">
    <property type="entry name" value="COMT-like"/>
</dbReference>
<protein>
    <recommendedName>
        <fullName evidence="4">O-methyltransferase C-terminal domain-containing protein</fullName>
    </recommendedName>
</protein>
<evidence type="ECO:0000256" key="2">
    <source>
        <dbReference type="ARBA" id="ARBA00022679"/>
    </source>
</evidence>
<evidence type="ECO:0000256" key="1">
    <source>
        <dbReference type="ARBA" id="ARBA00022603"/>
    </source>
</evidence>
<keyword evidence="2" id="KW-0808">Transferase</keyword>
<dbReference type="Pfam" id="PF00891">
    <property type="entry name" value="Methyltransf_2"/>
    <property type="match status" value="1"/>
</dbReference>
<keyword evidence="6" id="KW-1185">Reference proteome</keyword>
<dbReference type="InterPro" id="IPR036388">
    <property type="entry name" value="WH-like_DNA-bd_sf"/>
</dbReference>
<dbReference type="GO" id="GO:0008171">
    <property type="term" value="F:O-methyltransferase activity"/>
    <property type="evidence" value="ECO:0007669"/>
    <property type="project" value="InterPro"/>
</dbReference>
<dbReference type="Gene3D" id="1.10.10.10">
    <property type="entry name" value="Winged helix-like DNA-binding domain superfamily/Winged helix DNA-binding domain"/>
    <property type="match status" value="1"/>
</dbReference>
<evidence type="ECO:0000313" key="6">
    <source>
        <dbReference type="Proteomes" id="UP000809789"/>
    </source>
</evidence>